<keyword evidence="8" id="KW-1185">Reference proteome</keyword>
<dbReference type="InterPro" id="IPR000547">
    <property type="entry name" value="Clathrin_H-chain/VPS_repeat"/>
</dbReference>
<proteinExistence type="inferred from homology"/>
<evidence type="ECO:0000313" key="7">
    <source>
        <dbReference type="EMBL" id="KAH8100006.1"/>
    </source>
</evidence>
<feature type="compositionally biased region" description="Basic and acidic residues" evidence="5">
    <location>
        <begin position="553"/>
        <end position="563"/>
    </location>
</feature>
<dbReference type="GO" id="GO:0012505">
    <property type="term" value="C:endomembrane system"/>
    <property type="evidence" value="ECO:0007669"/>
    <property type="project" value="UniProtKB-SubCell"/>
</dbReference>
<dbReference type="PANTHER" id="PTHR12894:SF49">
    <property type="entry name" value="VAM6_VPS39-LIKE PROTEIN"/>
    <property type="match status" value="1"/>
</dbReference>
<dbReference type="PANTHER" id="PTHR12894">
    <property type="entry name" value="CNH DOMAIN CONTAINING"/>
    <property type="match status" value="1"/>
</dbReference>
<feature type="region of interest" description="Disordered" evidence="5">
    <location>
        <begin position="481"/>
        <end position="526"/>
    </location>
</feature>
<dbReference type="InterPro" id="IPR001180">
    <property type="entry name" value="CNH_dom"/>
</dbReference>
<evidence type="ECO:0000256" key="3">
    <source>
        <dbReference type="ARBA" id="ARBA00038201"/>
    </source>
</evidence>
<evidence type="ECO:0000256" key="5">
    <source>
        <dbReference type="SAM" id="MobiDB-lite"/>
    </source>
</evidence>
<dbReference type="InterPro" id="IPR032914">
    <property type="entry name" value="Vam6/VPS39/TRAP1"/>
</dbReference>
<dbReference type="PROSITE" id="PS50236">
    <property type="entry name" value="CHCR"/>
    <property type="match status" value="1"/>
</dbReference>
<accession>A0A8K0UMD9</accession>
<feature type="repeat" description="CHCR" evidence="4">
    <location>
        <begin position="748"/>
        <end position="906"/>
    </location>
</feature>
<dbReference type="InterPro" id="IPR019452">
    <property type="entry name" value="VPS39/TGF_beta_rcpt-assoc_1"/>
</dbReference>
<dbReference type="Proteomes" id="UP000813824">
    <property type="component" value="Unassembled WGS sequence"/>
</dbReference>
<dbReference type="SUPFAM" id="SSF50978">
    <property type="entry name" value="WD40 repeat-like"/>
    <property type="match status" value="1"/>
</dbReference>
<feature type="domain" description="CNH" evidence="6">
    <location>
        <begin position="15"/>
        <end position="327"/>
    </location>
</feature>
<dbReference type="GO" id="GO:0006886">
    <property type="term" value="P:intracellular protein transport"/>
    <property type="evidence" value="ECO:0007669"/>
    <property type="project" value="UniProtKB-UniRule"/>
</dbReference>
<evidence type="ECO:0000259" key="6">
    <source>
        <dbReference type="PROSITE" id="PS50219"/>
    </source>
</evidence>
<keyword evidence="2" id="KW-0472">Membrane</keyword>
<name>A0A8K0UMD9_9AGAR</name>
<dbReference type="InterPro" id="IPR036322">
    <property type="entry name" value="WD40_repeat_dom_sf"/>
</dbReference>
<comment type="subcellular location">
    <subcellularLocation>
        <location evidence="1">Endomembrane system</location>
        <topology evidence="1">Peripheral membrane protein</topology>
    </subcellularLocation>
</comment>
<dbReference type="Pfam" id="PF00780">
    <property type="entry name" value="CNH"/>
    <property type="match status" value="1"/>
</dbReference>
<dbReference type="GO" id="GO:0006914">
    <property type="term" value="P:autophagy"/>
    <property type="evidence" value="ECO:0007669"/>
    <property type="project" value="TreeGrafter"/>
</dbReference>
<protein>
    <recommendedName>
        <fullName evidence="6">CNH domain-containing protein</fullName>
    </recommendedName>
</protein>
<dbReference type="GO" id="GO:0000329">
    <property type="term" value="C:fungal-type vacuole membrane"/>
    <property type="evidence" value="ECO:0007669"/>
    <property type="project" value="TreeGrafter"/>
</dbReference>
<feature type="region of interest" description="Disordered" evidence="5">
    <location>
        <begin position="539"/>
        <end position="563"/>
    </location>
</feature>
<dbReference type="OrthoDB" id="5325112at2759"/>
<gene>
    <name evidence="7" type="ORF">BXZ70DRAFT_939950</name>
</gene>
<comment type="caution">
    <text evidence="7">The sequence shown here is derived from an EMBL/GenBank/DDBJ whole genome shotgun (WGS) entry which is preliminary data.</text>
</comment>
<sequence length="1035" mass="114778">MAPFLSPSVVLSGLKERAESLLVQGDKLYVGTATGSIYIYTLGNDSNAEGQQTELVEVKKALSRRAIEHLGYVQDINSLAVLSDSTVTLYPLPTFSPPTILPKAKPALSFALNTTVERDDGKGEQTHGVPTVVTHLVVGCRRKVVVYSWRDGEPQEVQEAVLPHSPRNLAFLNQDTLCFGYSPDYALFSLKTLTATEVATSVASVASSSSISGMGMGAFSGLGGYMTLGLGAKNPKPCTLRIKDDEVLIAKDNNGILLGPDGKPSRTAVIDWPAPPEETAFVKPYIFSILPPGSVPASQVSSSESSANLSFITTPVVEIRSSISLQASQSLPVPFTNPPSTTATQLVRLLVASPAAKPPLFLVTTPTDRAAATAEGSTIWQIAMKPWGEQVDELVEAEAYEDALALLETIDTAILPDKEQRQRLVRALHAVSEFKAGHFKDAINLFIELNINPAKVVALYPESVAGRLSVPQDEWIPLFGGPRPHLETSSSHGSKEDVATTNEDPPASTSTPPRPPSPHGSIRGMGMLKTGFDTLMSAARKDDDTASIRSITKRKEKDKPTKAQDNFKRSVEELMRYCTDRRPWVKGALETMNITTLQAHEMPNLSAASPEDLYALPNIPLTSLSPDQLVRFAQIVDTALFKSYLQVRPGLLTSLCRSGNWCEISEVEEMLRAREKFTDLILLYSGRKMHGKALGLLKELSEKEGDVRDKLMPSVNYLQRLGPSYMDQVFEHAHWIFEENPEIGLEIFTSEEAELPRHAVMDYLEMIDINICARYIEFLISEREEVTPEYHDRLAELYLRSTVQAKKKGDSDRRRATYTKLLEFIDTTQHYRPDRLFGLLPPDDLYEAKAILLGKLGRHDNALELYVYRLQDSVKAEEYCKKVYVPNSPTSNVFLTLLRIYLRPTSQLASPTINLLQPALELISRHSPRLDSVETLKLLPPLVTAQDVRAFLVDALRAPVFDTQVIRGIAQARNEQLDRRLLTLQSRRVKVTDSRICPQCHKRLGYSVIAVHAPHGEVTHFHCREAFSRKLKERR</sequence>
<dbReference type="GO" id="GO:0034058">
    <property type="term" value="P:endosomal vesicle fusion"/>
    <property type="evidence" value="ECO:0007669"/>
    <property type="project" value="TreeGrafter"/>
</dbReference>
<dbReference type="Pfam" id="PF10366">
    <property type="entry name" value="Vps39_1"/>
    <property type="match status" value="1"/>
</dbReference>
<dbReference type="Pfam" id="PF10367">
    <property type="entry name" value="zf-Vps39_C"/>
    <property type="match status" value="1"/>
</dbReference>
<evidence type="ECO:0000256" key="2">
    <source>
        <dbReference type="ARBA" id="ARBA00023136"/>
    </source>
</evidence>
<evidence type="ECO:0000256" key="4">
    <source>
        <dbReference type="PROSITE-ProRule" id="PRU01006"/>
    </source>
</evidence>
<reference evidence="7" key="1">
    <citation type="journal article" date="2021" name="New Phytol.">
        <title>Evolutionary innovations through gain and loss of genes in the ectomycorrhizal Boletales.</title>
        <authorList>
            <person name="Wu G."/>
            <person name="Miyauchi S."/>
            <person name="Morin E."/>
            <person name="Kuo A."/>
            <person name="Drula E."/>
            <person name="Varga T."/>
            <person name="Kohler A."/>
            <person name="Feng B."/>
            <person name="Cao Y."/>
            <person name="Lipzen A."/>
            <person name="Daum C."/>
            <person name="Hundley H."/>
            <person name="Pangilinan J."/>
            <person name="Johnson J."/>
            <person name="Barry K."/>
            <person name="LaButti K."/>
            <person name="Ng V."/>
            <person name="Ahrendt S."/>
            <person name="Min B."/>
            <person name="Choi I.G."/>
            <person name="Park H."/>
            <person name="Plett J.M."/>
            <person name="Magnuson J."/>
            <person name="Spatafora J.W."/>
            <person name="Nagy L.G."/>
            <person name="Henrissat B."/>
            <person name="Grigoriev I.V."/>
            <person name="Yang Z.L."/>
            <person name="Xu J."/>
            <person name="Martin F.M."/>
        </authorList>
    </citation>
    <scope>NUCLEOTIDE SEQUENCE</scope>
    <source>
        <strain evidence="7">KKN 215</strain>
    </source>
</reference>
<dbReference type="InterPro" id="IPR019453">
    <property type="entry name" value="VPS39/TGFA1_Znf"/>
</dbReference>
<dbReference type="EMBL" id="JAEVFJ010000017">
    <property type="protein sequence ID" value="KAH8100006.1"/>
    <property type="molecule type" value="Genomic_DNA"/>
</dbReference>
<organism evidence="7 8">
    <name type="scientific">Cristinia sonorae</name>
    <dbReference type="NCBI Taxonomy" id="1940300"/>
    <lineage>
        <taxon>Eukaryota</taxon>
        <taxon>Fungi</taxon>
        <taxon>Dikarya</taxon>
        <taxon>Basidiomycota</taxon>
        <taxon>Agaricomycotina</taxon>
        <taxon>Agaricomycetes</taxon>
        <taxon>Agaricomycetidae</taxon>
        <taxon>Agaricales</taxon>
        <taxon>Pleurotineae</taxon>
        <taxon>Stephanosporaceae</taxon>
        <taxon>Cristinia</taxon>
    </lineage>
</organism>
<dbReference type="AlphaFoldDB" id="A0A8K0UMD9"/>
<dbReference type="PROSITE" id="PS50219">
    <property type="entry name" value="CNH"/>
    <property type="match status" value="1"/>
</dbReference>
<evidence type="ECO:0000256" key="1">
    <source>
        <dbReference type="ARBA" id="ARBA00004184"/>
    </source>
</evidence>
<comment type="similarity">
    <text evidence="3">Belongs to the VAM6/VPS39 family.</text>
</comment>
<evidence type="ECO:0000313" key="8">
    <source>
        <dbReference type="Proteomes" id="UP000813824"/>
    </source>
</evidence>